<protein>
    <submittedName>
        <fullName evidence="2">Uncharacterized protein</fullName>
    </submittedName>
</protein>
<evidence type="ECO:0000313" key="2">
    <source>
        <dbReference type="EMBL" id="SDN47083.1"/>
    </source>
</evidence>
<evidence type="ECO:0000313" key="3">
    <source>
        <dbReference type="Proteomes" id="UP000199088"/>
    </source>
</evidence>
<organism evidence="2 3">
    <name type="scientific">Klenkia soli</name>
    <dbReference type="NCBI Taxonomy" id="1052260"/>
    <lineage>
        <taxon>Bacteria</taxon>
        <taxon>Bacillati</taxon>
        <taxon>Actinomycetota</taxon>
        <taxon>Actinomycetes</taxon>
        <taxon>Geodermatophilales</taxon>
        <taxon>Geodermatophilaceae</taxon>
        <taxon>Klenkia</taxon>
    </lineage>
</organism>
<dbReference type="Proteomes" id="UP000199088">
    <property type="component" value="Unassembled WGS sequence"/>
</dbReference>
<proteinExistence type="predicted"/>
<feature type="transmembrane region" description="Helical" evidence="1">
    <location>
        <begin position="47"/>
        <end position="64"/>
    </location>
</feature>
<name>A0A1H0BNJ6_9ACTN</name>
<keyword evidence="1" id="KW-1133">Transmembrane helix</keyword>
<accession>A0A1H0BNJ6</accession>
<keyword evidence="1" id="KW-0812">Transmembrane</keyword>
<dbReference type="EMBL" id="FNIR01000001">
    <property type="protein sequence ID" value="SDN47083.1"/>
    <property type="molecule type" value="Genomic_DNA"/>
</dbReference>
<keyword evidence="1" id="KW-0472">Membrane</keyword>
<reference evidence="3" key="1">
    <citation type="submission" date="2016-10" db="EMBL/GenBank/DDBJ databases">
        <authorList>
            <person name="Varghese N."/>
            <person name="Submissions S."/>
        </authorList>
    </citation>
    <scope>NUCLEOTIDE SEQUENCE [LARGE SCALE GENOMIC DNA]</scope>
    <source>
        <strain evidence="3">DSM 45843</strain>
    </source>
</reference>
<evidence type="ECO:0000256" key="1">
    <source>
        <dbReference type="SAM" id="Phobius"/>
    </source>
</evidence>
<dbReference type="STRING" id="1052260.SAMN05660199_00068"/>
<sequence>MMVGMEMLRRLQAERPLVFWLVLLVGFWVAFRLLIFVAELILGPFGLPGWAPLALVLVGLVVVARRQDSR</sequence>
<feature type="transmembrane region" description="Helical" evidence="1">
    <location>
        <begin position="17"/>
        <end position="41"/>
    </location>
</feature>
<keyword evidence="3" id="KW-1185">Reference proteome</keyword>
<dbReference type="AlphaFoldDB" id="A0A1H0BNJ6"/>
<gene>
    <name evidence="2" type="ORF">SAMN05660199_00068</name>
</gene>